<sequence length="580" mass="64398">MSADGKRAAMEWYKVPLMATTAPAAAPLARSLENNKTTESLKPFNPSTKPLRSVTRYSGGTADALYEEKETSLAATLASAFKENAKVESTSTATGVGEQPSTTSATVAQASSTLAKEDVAAVDPKKVQPREKQFQTPTHSSSPASAPLSNEKRIADSLRRLAEPTIPSTPRLPLASNQSETAVAEKNAQILKQQVAMETRGSTAMPAVMSKEKRLSDSSQRFATPAMPSTPPHTPPSKRHTMDEAGGGELTVEEQRVASGKVLLPSPISLSKRNGKRKTARKAPLNILDFPQELLEDILEPIGNEAVGGPQTLGFLQSCKFARNVGMEAALRWTVFVSTFNMALYGCLTQKFFRSLGLVRCDMGRHIRKIEFKLSNIDLSSFYTVCQIGLEFSRDEAFYGLLVQPPTPVVQYFPSSRIGEDSIGCLISLDKARRMSFPLAWDDHDISLSAYDIGIKSIEIQFDVGQMHGPDEDEALSVEVRSYLYKRFFQGIQHISMVYRKSSAEYRKSMSANEHVFLALKHLRGVPESYKTAFWWFRERHLRGEDFGSGINRSMWREENRDLAGWRKRSQRLRNEGRIC</sequence>
<feature type="compositionally biased region" description="Low complexity" evidence="1">
    <location>
        <begin position="140"/>
        <end position="149"/>
    </location>
</feature>
<feature type="region of interest" description="Disordered" evidence="1">
    <location>
        <begin position="34"/>
        <end position="55"/>
    </location>
</feature>
<feature type="compositionally biased region" description="Low complexity" evidence="1">
    <location>
        <begin position="101"/>
        <end position="114"/>
    </location>
</feature>
<feature type="region of interest" description="Disordered" evidence="1">
    <location>
        <begin position="217"/>
        <end position="244"/>
    </location>
</feature>
<gene>
    <name evidence="2" type="ORF">ZT1A5_G4545</name>
</gene>
<evidence type="ECO:0000313" key="3">
    <source>
        <dbReference type="Proteomes" id="UP000215453"/>
    </source>
</evidence>
<reference evidence="2 3" key="1">
    <citation type="submission" date="2016-10" db="EMBL/GenBank/DDBJ databases">
        <authorList>
            <person name="Varghese N."/>
        </authorList>
    </citation>
    <scope>NUCLEOTIDE SEQUENCE [LARGE SCALE GENOMIC DNA]</scope>
</reference>
<feature type="region of interest" description="Disordered" evidence="1">
    <location>
        <begin position="85"/>
        <end position="150"/>
    </location>
</feature>
<evidence type="ECO:0000313" key="2">
    <source>
        <dbReference type="EMBL" id="SMY23105.1"/>
    </source>
</evidence>
<protein>
    <recommendedName>
        <fullName evidence="4">F-box domain-containing protein</fullName>
    </recommendedName>
</protein>
<evidence type="ECO:0008006" key="4">
    <source>
        <dbReference type="Google" id="ProtNLM"/>
    </source>
</evidence>
<dbReference type="Proteomes" id="UP000215453">
    <property type="component" value="Chromosome 3"/>
</dbReference>
<organism evidence="2 3">
    <name type="scientific">Zymoseptoria tritici ST99CH_1A5</name>
    <dbReference type="NCBI Taxonomy" id="1276529"/>
    <lineage>
        <taxon>Eukaryota</taxon>
        <taxon>Fungi</taxon>
        <taxon>Dikarya</taxon>
        <taxon>Ascomycota</taxon>
        <taxon>Pezizomycotina</taxon>
        <taxon>Dothideomycetes</taxon>
        <taxon>Dothideomycetidae</taxon>
        <taxon>Mycosphaerellales</taxon>
        <taxon>Mycosphaerellaceae</taxon>
        <taxon>Zymoseptoria</taxon>
    </lineage>
</organism>
<name>A0A1Y6LFJ6_ZYMTR</name>
<evidence type="ECO:0000256" key="1">
    <source>
        <dbReference type="SAM" id="MobiDB-lite"/>
    </source>
</evidence>
<proteinExistence type="predicted"/>
<dbReference type="EMBL" id="LT882678">
    <property type="protein sequence ID" value="SMY23105.1"/>
    <property type="molecule type" value="Genomic_DNA"/>
</dbReference>
<accession>A0A1Y6LFJ6</accession>
<feature type="compositionally biased region" description="Basic and acidic residues" evidence="1">
    <location>
        <begin position="115"/>
        <end position="133"/>
    </location>
</feature>
<dbReference type="AlphaFoldDB" id="A0A1Y6LFJ6"/>